<dbReference type="InterPro" id="IPR016162">
    <property type="entry name" value="Ald_DH_N"/>
</dbReference>
<evidence type="ECO:0000313" key="2">
    <source>
        <dbReference type="Proteomes" id="UP000075809"/>
    </source>
</evidence>
<dbReference type="Proteomes" id="UP000075809">
    <property type="component" value="Unassembled WGS sequence"/>
</dbReference>
<proteinExistence type="predicted"/>
<keyword evidence="2" id="KW-1185">Reference proteome</keyword>
<dbReference type="STRING" id="64791.A0A151WSV4"/>
<dbReference type="AlphaFoldDB" id="A0A151WSV4"/>
<name>A0A151WSV4_9HYME</name>
<dbReference type="GO" id="GO:0016491">
    <property type="term" value="F:oxidoreductase activity"/>
    <property type="evidence" value="ECO:0007669"/>
    <property type="project" value="InterPro"/>
</dbReference>
<dbReference type="Gene3D" id="3.40.605.10">
    <property type="entry name" value="Aldehyde Dehydrogenase, Chain A, domain 1"/>
    <property type="match status" value="1"/>
</dbReference>
<sequence>RFFQTASVIEENLSVFKSVCNHVDIVTSLLDHLYAKGIKTMFDSEFDTYANILVIVQLNIFSLFLENVLNMNDFNIMYLMFIYYTTEMIVFEDSDLYAIITYLKIKPCFLLQMKKIFIQESVKQKFLWLIFIVVLPIFIFHSRNELFTSCKDFLSSFNIMSIWSEDSISAKTLAMKLQKDVIFINAYLEFGTSINLPFKSKILDSILRYELVQPEDEDKINLNTCTGSVYNHFYNGTWQKPVNDTYWIHNDNICAQATREDINNCKDSSIEAFESWSNLPINSRVTILSNLVHTLEHNGKYLLAKTMSKCIKLLNKTYKNTLTCQNERLEQTVIRAPRGIILLNHIDENKLFSFLTVSLFIGNCVIVLQSENSCNITPYCNMFSTAEIPPGVINLLFFKHIRLVNISNETSLYDQLINVTIPKNIILPLK</sequence>
<evidence type="ECO:0008006" key="3">
    <source>
        <dbReference type="Google" id="ProtNLM"/>
    </source>
</evidence>
<accession>A0A151WSV4</accession>
<gene>
    <name evidence="1" type="ORF">ALC60_10203</name>
</gene>
<dbReference type="SUPFAM" id="SSF53720">
    <property type="entry name" value="ALDH-like"/>
    <property type="match status" value="1"/>
</dbReference>
<organism evidence="1 2">
    <name type="scientific">Mycetomoellerius zeteki</name>
    <dbReference type="NCBI Taxonomy" id="64791"/>
    <lineage>
        <taxon>Eukaryota</taxon>
        <taxon>Metazoa</taxon>
        <taxon>Ecdysozoa</taxon>
        <taxon>Arthropoda</taxon>
        <taxon>Hexapoda</taxon>
        <taxon>Insecta</taxon>
        <taxon>Pterygota</taxon>
        <taxon>Neoptera</taxon>
        <taxon>Endopterygota</taxon>
        <taxon>Hymenoptera</taxon>
        <taxon>Apocrita</taxon>
        <taxon>Aculeata</taxon>
        <taxon>Formicoidea</taxon>
        <taxon>Formicidae</taxon>
        <taxon>Myrmicinae</taxon>
        <taxon>Mycetomoellerius</taxon>
    </lineage>
</organism>
<evidence type="ECO:0000313" key="1">
    <source>
        <dbReference type="EMBL" id="KYQ50705.1"/>
    </source>
</evidence>
<reference evidence="1 2" key="1">
    <citation type="submission" date="2015-09" db="EMBL/GenBank/DDBJ databases">
        <title>Trachymyrmex zeteki WGS genome.</title>
        <authorList>
            <person name="Nygaard S."/>
            <person name="Hu H."/>
            <person name="Boomsma J."/>
            <person name="Zhang G."/>
        </authorList>
    </citation>
    <scope>NUCLEOTIDE SEQUENCE [LARGE SCALE GENOMIC DNA]</scope>
    <source>
        <strain evidence="1">Tzet28-1</strain>
        <tissue evidence="1">Whole body</tissue>
    </source>
</reference>
<protein>
    <recommendedName>
        <fullName evidence="3">Aldehyde dehydrogenase domain-containing protein</fullName>
    </recommendedName>
</protein>
<dbReference type="InterPro" id="IPR016161">
    <property type="entry name" value="Ald_DH/histidinol_DH"/>
</dbReference>
<dbReference type="EMBL" id="KQ982783">
    <property type="protein sequence ID" value="KYQ50705.1"/>
    <property type="molecule type" value="Genomic_DNA"/>
</dbReference>
<feature type="non-terminal residue" evidence="1">
    <location>
        <position position="1"/>
    </location>
</feature>